<name>A0ABR5NB01_BRECH</name>
<keyword evidence="2" id="KW-1185">Reference proteome</keyword>
<accession>A0ABR5NB01</accession>
<organism evidence="1 2">
    <name type="scientific">Brevibacillus choshinensis</name>
    <dbReference type="NCBI Taxonomy" id="54911"/>
    <lineage>
        <taxon>Bacteria</taxon>
        <taxon>Bacillati</taxon>
        <taxon>Bacillota</taxon>
        <taxon>Bacilli</taxon>
        <taxon>Bacillales</taxon>
        <taxon>Paenibacillaceae</taxon>
        <taxon>Brevibacillus</taxon>
    </lineage>
</organism>
<evidence type="ECO:0008006" key="3">
    <source>
        <dbReference type="Google" id="ProtNLM"/>
    </source>
</evidence>
<evidence type="ECO:0000313" key="1">
    <source>
        <dbReference type="EMBL" id="KQL48735.1"/>
    </source>
</evidence>
<dbReference type="Pfam" id="PF08889">
    <property type="entry name" value="WbqC"/>
    <property type="match status" value="1"/>
</dbReference>
<protein>
    <recommendedName>
        <fullName evidence="3">WbqC-like protein</fullName>
    </recommendedName>
</protein>
<dbReference type="RefSeq" id="WP_083496767.1">
    <property type="nucleotide sequence ID" value="NZ_LJJB01000007.1"/>
</dbReference>
<gene>
    <name evidence="1" type="ORF">AN963_02745</name>
</gene>
<comment type="caution">
    <text evidence="1">The sequence shown here is derived from an EMBL/GenBank/DDBJ whole genome shotgun (WGS) entry which is preliminary data.</text>
</comment>
<proteinExistence type="predicted"/>
<dbReference type="Proteomes" id="UP000051063">
    <property type="component" value="Unassembled WGS sequence"/>
</dbReference>
<dbReference type="InterPro" id="IPR014985">
    <property type="entry name" value="WbqC"/>
</dbReference>
<evidence type="ECO:0000313" key="2">
    <source>
        <dbReference type="Proteomes" id="UP000051063"/>
    </source>
</evidence>
<reference evidence="1 2" key="1">
    <citation type="submission" date="2015-09" db="EMBL/GenBank/DDBJ databases">
        <title>Genome sequencing project for genomic taxonomy and phylogenomics of Bacillus-like bacteria.</title>
        <authorList>
            <person name="Liu B."/>
            <person name="Wang J."/>
            <person name="Zhu Y."/>
            <person name="Liu G."/>
            <person name="Chen Q."/>
            <person name="Chen Z."/>
            <person name="Lan J."/>
            <person name="Che J."/>
            <person name="Ge C."/>
            <person name="Shi H."/>
            <person name="Pan Z."/>
            <person name="Liu X."/>
        </authorList>
    </citation>
    <scope>NUCLEOTIDE SEQUENCE [LARGE SCALE GENOMIC DNA]</scope>
    <source>
        <strain evidence="1 2">DSM 8552</strain>
    </source>
</reference>
<sequence>MTDMRCAIMQPTYLPWAGYFNLISQVDFFVFLDDVQFEKQSWQSRNRILLNETYHFLSVPVRHVSLTQKIGEVECEDKHKWREKHVRMLKYTYAKHAFHDEMYEATFDLIQDRSITRLADLNIQLIKRFSHLLGLKALFVLSSTLPIEGKRSNRLFHICQELGCDEYVSPVGSADYLQKDGVFDQSSPVRLTFQNYQLSPYAQKGASEFVSHLSVVDVLANLGWDQAREYVMTGKVSF</sequence>
<dbReference type="EMBL" id="LJJB01000007">
    <property type="protein sequence ID" value="KQL48735.1"/>
    <property type="molecule type" value="Genomic_DNA"/>
</dbReference>